<reference evidence="1" key="1">
    <citation type="journal article" date="2020" name="mSystems">
        <title>Genome- and Community-Level Interaction Insights into Carbon Utilization and Element Cycling Functions of Hydrothermarchaeota in Hydrothermal Sediment.</title>
        <authorList>
            <person name="Zhou Z."/>
            <person name="Liu Y."/>
            <person name="Xu W."/>
            <person name="Pan J."/>
            <person name="Luo Z.H."/>
            <person name="Li M."/>
        </authorList>
    </citation>
    <scope>NUCLEOTIDE SEQUENCE</scope>
    <source>
        <strain evidence="1">SpSt-649</strain>
    </source>
</reference>
<sequence length="115" mass="12927">MRVKLENPVTGRSAEELFYIDTGFDGTLLVTEDVWSRLELDYVAVDEDVYALHGGFLPVRLSTALARVYLCGETLGLVRVRAHPLLRRLLLGRGILNRFYAHLDATSGRVLLENP</sequence>
<name>A0A7C4D2G1_THEPE</name>
<protein>
    <recommendedName>
        <fullName evidence="2">Clan AA aspartic protease</fullName>
    </recommendedName>
</protein>
<dbReference type="AlphaFoldDB" id="A0A7C4D2G1"/>
<accession>A0A7C4D2G1</accession>
<comment type="caution">
    <text evidence="1">The sequence shown here is derived from an EMBL/GenBank/DDBJ whole genome shotgun (WGS) entry which is preliminary data.</text>
</comment>
<evidence type="ECO:0008006" key="2">
    <source>
        <dbReference type="Google" id="ProtNLM"/>
    </source>
</evidence>
<evidence type="ECO:0000313" key="1">
    <source>
        <dbReference type="EMBL" id="HGM47000.1"/>
    </source>
</evidence>
<proteinExistence type="predicted"/>
<gene>
    <name evidence="1" type="ORF">ENU21_04545</name>
</gene>
<organism evidence="1">
    <name type="scientific">Thermofilum pendens</name>
    <dbReference type="NCBI Taxonomy" id="2269"/>
    <lineage>
        <taxon>Archaea</taxon>
        <taxon>Thermoproteota</taxon>
        <taxon>Thermoprotei</taxon>
        <taxon>Thermofilales</taxon>
        <taxon>Thermofilaceae</taxon>
        <taxon>Thermofilum</taxon>
    </lineage>
</organism>
<dbReference type="EMBL" id="DTBQ01000125">
    <property type="protein sequence ID" value="HGM47000.1"/>
    <property type="molecule type" value="Genomic_DNA"/>
</dbReference>